<dbReference type="InterPro" id="IPR012854">
    <property type="entry name" value="Cu_amine_oxidase-like_N"/>
</dbReference>
<dbReference type="KEGG" id="pms:KNP414_00857"/>
<dbReference type="EMBL" id="CP002869">
    <property type="protein sequence ID" value="AEI39447.1"/>
    <property type="molecule type" value="Genomic_DNA"/>
</dbReference>
<evidence type="ECO:0000313" key="4">
    <source>
        <dbReference type="EMBL" id="AEI39447.1"/>
    </source>
</evidence>
<organism evidence="4 5">
    <name type="scientific">Paenibacillus mucilaginosus (strain KNP414)</name>
    <dbReference type="NCBI Taxonomy" id="1036673"/>
    <lineage>
        <taxon>Bacteria</taxon>
        <taxon>Bacillati</taxon>
        <taxon>Bacillota</taxon>
        <taxon>Bacilli</taxon>
        <taxon>Bacillales</taxon>
        <taxon>Paenibacillaceae</taxon>
        <taxon>Paenibacillus</taxon>
    </lineage>
</organism>
<dbReference type="RefSeq" id="WP_013914611.1">
    <property type="nucleotide sequence ID" value="NC_015690.1"/>
</dbReference>
<dbReference type="Pfam" id="PF07833">
    <property type="entry name" value="Cu_amine_oxidN1"/>
    <property type="match status" value="1"/>
</dbReference>
<sequence>MKNKRIPALVLLGAAVTGLLGGTAGAAEADAAIQLRLNDTAALKNGQPVILETPPELKGDTTMVPLRFVSESLGAAVEWDGTARTITLKQDGRIIRLTIDRPEAEVDGQPAALEQPAFIRSGTTLVPLRFVAEQLHQDVAYDAATKTITLTPAAGQGTPPALPPEKKPTYPPPRDTPAAEPVRQKLETPTVDNLTVDPNAGKVRTVMMFTSSGMKVEVHSIVSDKKDHVYVLHNDKNNGGIIGYGEFSILKYDTAVPGPSMSLVRSFDQKFSFTYKDQQGTNRKFDYGSFIPTGLHYSEGTGKLYVMGESIDTDYPRILTYEVYPEVKLVAVSPDKGTNYHTGRNFFAASADGGIYYTDLYHQSYYSAGAEGASTFIGSTPTDTSSEMVSLEQDGQHYVLDKNSKSVYKAGPKGFELQGRVELEKIKGMAASGGFFYVTDGAKVYQINLKGEASVYVTLDKLTYNKGFYNPQTKQYEELYRTEPGKLTAIDEANRFTVDEAGSIYLFDNVNQILRRINVYP</sequence>
<feature type="chain" id="PRO_5003369985" evidence="2">
    <location>
        <begin position="27"/>
        <end position="521"/>
    </location>
</feature>
<proteinExistence type="predicted"/>
<evidence type="ECO:0000313" key="5">
    <source>
        <dbReference type="Proteomes" id="UP000006620"/>
    </source>
</evidence>
<dbReference type="InterPro" id="IPR036582">
    <property type="entry name" value="Mao_N_sf"/>
</dbReference>
<feature type="signal peptide" evidence="2">
    <location>
        <begin position="1"/>
        <end position="26"/>
    </location>
</feature>
<dbReference type="AlphaFoldDB" id="F8F4Q5"/>
<evidence type="ECO:0000256" key="2">
    <source>
        <dbReference type="SAM" id="SignalP"/>
    </source>
</evidence>
<accession>F8F4Q5</accession>
<evidence type="ECO:0000259" key="3">
    <source>
        <dbReference type="Pfam" id="PF07833"/>
    </source>
</evidence>
<evidence type="ECO:0000256" key="1">
    <source>
        <dbReference type="SAM" id="MobiDB-lite"/>
    </source>
</evidence>
<name>F8F4Q5_PAEMK</name>
<feature type="region of interest" description="Disordered" evidence="1">
    <location>
        <begin position="151"/>
        <end position="181"/>
    </location>
</feature>
<gene>
    <name evidence="4" type="ordered locus">KNP414_00857</name>
</gene>
<reference evidence="4 5" key="2">
    <citation type="journal article" date="2013" name="Genome Announc.">
        <title>Genome Sequence of Growth-Improving Paenibacillus mucilaginosus Strain KNP414.</title>
        <authorList>
            <person name="Lu J.J."/>
            <person name="Wang J.F."/>
            <person name="Hu X.F."/>
        </authorList>
    </citation>
    <scope>NUCLEOTIDE SEQUENCE [LARGE SCALE GENOMIC DNA]</scope>
    <source>
        <strain evidence="4 5">KNP414</strain>
    </source>
</reference>
<dbReference type="Gene3D" id="3.30.457.10">
    <property type="entry name" value="Copper amine oxidase-like, N-terminal domain"/>
    <property type="match status" value="2"/>
</dbReference>
<feature type="domain" description="Copper amine oxidase-like N-terminal" evidence="3">
    <location>
        <begin position="45"/>
        <end position="149"/>
    </location>
</feature>
<dbReference type="PATRIC" id="fig|1036673.3.peg.762"/>
<dbReference type="SUPFAM" id="SSF63825">
    <property type="entry name" value="YWTD domain"/>
    <property type="match status" value="1"/>
</dbReference>
<protein>
    <submittedName>
        <fullName evidence="4">Copper amine oxidase domain protein</fullName>
    </submittedName>
</protein>
<dbReference type="Proteomes" id="UP000006620">
    <property type="component" value="Chromosome"/>
</dbReference>
<dbReference type="SUPFAM" id="SSF55383">
    <property type="entry name" value="Copper amine oxidase, domain N"/>
    <property type="match status" value="2"/>
</dbReference>
<reference evidence="5" key="1">
    <citation type="submission" date="2011-06" db="EMBL/GenBank/DDBJ databases">
        <title>Complete genome sequence of Paenibacillus mucilaginosus KNP414.</title>
        <authorList>
            <person name="Wang J."/>
            <person name="Hu S."/>
            <person name="Hu X."/>
            <person name="Zhang B."/>
            <person name="Dong D."/>
            <person name="Zhang S."/>
            <person name="Zhao K."/>
            <person name="Wu D."/>
        </authorList>
    </citation>
    <scope>NUCLEOTIDE SEQUENCE [LARGE SCALE GENOMIC DNA]</scope>
    <source>
        <strain evidence="5">KNP414</strain>
    </source>
</reference>
<keyword evidence="2" id="KW-0732">Signal</keyword>
<dbReference type="HOGENOM" id="CLU_522573_0_0_9"/>